<evidence type="ECO:0000256" key="5">
    <source>
        <dbReference type="SAM" id="SignalP"/>
    </source>
</evidence>
<dbReference type="EMBL" id="HBEM01030793">
    <property type="protein sequence ID" value="CAD8462019.1"/>
    <property type="molecule type" value="Transcribed_RNA"/>
</dbReference>
<organism evidence="7">
    <name type="scientific">Amorphochlora amoebiformis</name>
    <dbReference type="NCBI Taxonomy" id="1561963"/>
    <lineage>
        <taxon>Eukaryota</taxon>
        <taxon>Sar</taxon>
        <taxon>Rhizaria</taxon>
        <taxon>Cercozoa</taxon>
        <taxon>Chlorarachniophyceae</taxon>
        <taxon>Amorphochlora</taxon>
    </lineage>
</organism>
<feature type="signal peptide" evidence="5">
    <location>
        <begin position="1"/>
        <end position="21"/>
    </location>
</feature>
<feature type="non-terminal residue" evidence="7">
    <location>
        <position position="1"/>
    </location>
</feature>
<dbReference type="AlphaFoldDB" id="A0A7S0DQ62"/>
<dbReference type="PANTHER" id="PTHR30483">
    <property type="entry name" value="LEUCINE-SPECIFIC-BINDING PROTEIN"/>
    <property type="match status" value="1"/>
</dbReference>
<sequence length="513" mass="54547">VTVMGPGCFSILVSFLVLSHAVEIKLGYVSAGLYPSGSPAPWGEDMLSATKLAINRINAAKILHPHIISLPDSLIFEAKGTVTGSLERALRMMAGNKVVAVLGGGWTRVVEAMATVDGTLWDAGIPVLSAGASSMTLDDRESFPGLFRTCYSDGDVQPMVTQSVVSGIRPRSAILVASTDAFGKGGAAVFNKTLIDVGLPLVGYAEFDSIDRKTGELRGDDCAKSTDNFEYVCEAVSRAFASAAEYESHDSNTDNALLLLSATGPSTQCALACLSNLSNSTKAVLSTEIIHPTMGDSEKSHEFFDRVVTGAEGYMGYIPSPYQATEKFAGFVSDFKAKFGHHPDPWAAYAYDAVFVLASALKRSLRETPEFFGTFGIPGIVDHLASVDIYGVTGHITYAKGGEKTTKGKAKNAKTSPSELRVALMRLRSYGNPKIDADGTLSEKNFRVVGMTAEEGENCGNQEAKIDCSHYVEMGLQPPVDGSCSTGSDADALLCSSNFMHLHYDGVRDLVCS</sequence>
<keyword evidence="3" id="KW-1133">Transmembrane helix</keyword>
<evidence type="ECO:0000256" key="4">
    <source>
        <dbReference type="ARBA" id="ARBA00023136"/>
    </source>
</evidence>
<keyword evidence="2" id="KW-0812">Transmembrane</keyword>
<evidence type="ECO:0000256" key="1">
    <source>
        <dbReference type="ARBA" id="ARBA00004370"/>
    </source>
</evidence>
<dbReference type="PANTHER" id="PTHR30483:SF6">
    <property type="entry name" value="PERIPLASMIC BINDING PROTEIN OF ABC TRANSPORTER FOR NATURAL AMINO ACIDS"/>
    <property type="match status" value="1"/>
</dbReference>
<protein>
    <recommendedName>
        <fullName evidence="6">Receptor ligand binding region domain-containing protein</fullName>
    </recommendedName>
</protein>
<keyword evidence="4" id="KW-0472">Membrane</keyword>
<dbReference type="InterPro" id="IPR028082">
    <property type="entry name" value="Peripla_BP_I"/>
</dbReference>
<dbReference type="Gene3D" id="3.40.50.2300">
    <property type="match status" value="2"/>
</dbReference>
<feature type="chain" id="PRO_5030858800" description="Receptor ligand binding region domain-containing protein" evidence="5">
    <location>
        <begin position="22"/>
        <end position="513"/>
    </location>
</feature>
<gene>
    <name evidence="7" type="ORF">LAMO00422_LOCUS20979</name>
</gene>
<comment type="subcellular location">
    <subcellularLocation>
        <location evidence="1">Membrane</location>
    </subcellularLocation>
</comment>
<name>A0A7S0DQ62_9EUKA</name>
<dbReference type="InterPro" id="IPR051010">
    <property type="entry name" value="BCAA_transport"/>
</dbReference>
<dbReference type="GO" id="GO:0016020">
    <property type="term" value="C:membrane"/>
    <property type="evidence" value="ECO:0007669"/>
    <property type="project" value="UniProtKB-SubCell"/>
</dbReference>
<dbReference type="SUPFAM" id="SSF53822">
    <property type="entry name" value="Periplasmic binding protein-like I"/>
    <property type="match status" value="1"/>
</dbReference>
<evidence type="ECO:0000313" key="7">
    <source>
        <dbReference type="EMBL" id="CAD8462019.1"/>
    </source>
</evidence>
<evidence type="ECO:0000256" key="3">
    <source>
        <dbReference type="ARBA" id="ARBA00022989"/>
    </source>
</evidence>
<accession>A0A7S0DQ62</accession>
<keyword evidence="5" id="KW-0732">Signal</keyword>
<reference evidence="7" key="1">
    <citation type="submission" date="2021-01" db="EMBL/GenBank/DDBJ databases">
        <authorList>
            <person name="Corre E."/>
            <person name="Pelletier E."/>
            <person name="Niang G."/>
            <person name="Scheremetjew M."/>
            <person name="Finn R."/>
            <person name="Kale V."/>
            <person name="Holt S."/>
            <person name="Cochrane G."/>
            <person name="Meng A."/>
            <person name="Brown T."/>
            <person name="Cohen L."/>
        </authorList>
    </citation>
    <scope>NUCLEOTIDE SEQUENCE</scope>
    <source>
        <strain evidence="7">CCMP2058</strain>
    </source>
</reference>
<proteinExistence type="predicted"/>
<dbReference type="Pfam" id="PF01094">
    <property type="entry name" value="ANF_receptor"/>
    <property type="match status" value="1"/>
</dbReference>
<dbReference type="InterPro" id="IPR001828">
    <property type="entry name" value="ANF_lig-bd_rcpt"/>
</dbReference>
<evidence type="ECO:0000256" key="2">
    <source>
        <dbReference type="ARBA" id="ARBA00022692"/>
    </source>
</evidence>
<feature type="domain" description="Receptor ligand binding region" evidence="6">
    <location>
        <begin position="47"/>
        <end position="401"/>
    </location>
</feature>
<evidence type="ECO:0000259" key="6">
    <source>
        <dbReference type="Pfam" id="PF01094"/>
    </source>
</evidence>